<evidence type="ECO:0000313" key="2">
    <source>
        <dbReference type="EMBL" id="MDS1310418.1"/>
    </source>
</evidence>
<sequence>MRVFLLSYVVLPTFLFGILLAPAHAAQPDPSALKAGLDQFAQAATSWNAGSQTDTAPKSNQQKLYEKAEAARTRGDAEGAGKILATMDEGYWSAVGYLNLSADYARNDLKPSRALVALRVALAMADKDTDVHRKSALRSRILLRAGYLAYTSADYEKAIGFLEKIPLDSHKTPQALYLHGLALAEQGNHRAAMQSWHRAKKYPLAYPGVAYAWIGMGRGYDLSGYLGQAGEAYLAANAAYEGERVTLRALATQIEDQGAYKALVLDARSQNTAAAGAGRAGSGKTTLGSPKVEWFLADSRTLTQPRMAYLLTMMEQPAAQLAVDRVAKLAQIAADLERNAQDLGVFISALTEELDKPGSVTDRRSDNLRGLLADSDELRNKTLAHLESVSALRIQAENLLDRLALDFVAAQDQKMVYALDKTEQQIAHLYEYLALQELDSGEQTR</sequence>
<accession>A0ABU2HH72</accession>
<feature type="signal peptide" evidence="1">
    <location>
        <begin position="1"/>
        <end position="25"/>
    </location>
</feature>
<feature type="chain" id="PRO_5047415124" description="Tetratricopeptide repeat-containing protein" evidence="1">
    <location>
        <begin position="26"/>
        <end position="445"/>
    </location>
</feature>
<organism evidence="2 3">
    <name type="scientific">Marinobacter xiaoshiensis</name>
    <dbReference type="NCBI Taxonomy" id="3073652"/>
    <lineage>
        <taxon>Bacteria</taxon>
        <taxon>Pseudomonadati</taxon>
        <taxon>Pseudomonadota</taxon>
        <taxon>Gammaproteobacteria</taxon>
        <taxon>Pseudomonadales</taxon>
        <taxon>Marinobacteraceae</taxon>
        <taxon>Marinobacter</taxon>
    </lineage>
</organism>
<dbReference type="EMBL" id="JAVMBO010000014">
    <property type="protein sequence ID" value="MDS1310418.1"/>
    <property type="molecule type" value="Genomic_DNA"/>
</dbReference>
<evidence type="ECO:0000313" key="3">
    <source>
        <dbReference type="Proteomes" id="UP001267407"/>
    </source>
</evidence>
<comment type="caution">
    <text evidence="2">The sequence shown here is derived from an EMBL/GenBank/DDBJ whole genome shotgun (WGS) entry which is preliminary data.</text>
</comment>
<evidence type="ECO:0000256" key="1">
    <source>
        <dbReference type="SAM" id="SignalP"/>
    </source>
</evidence>
<reference evidence="2" key="1">
    <citation type="submission" date="2023-09" db="EMBL/GenBank/DDBJ databases">
        <title>Marinobacter sediminicola sp. nov. and Marinobacter maritimum sp. nov., isolated from marine sediment.</title>
        <authorList>
            <person name="An J."/>
        </authorList>
    </citation>
    <scope>NUCLEOTIDE SEQUENCE</scope>
    <source>
        <strain evidence="2">F60267</strain>
    </source>
</reference>
<evidence type="ECO:0008006" key="4">
    <source>
        <dbReference type="Google" id="ProtNLM"/>
    </source>
</evidence>
<dbReference type="SUPFAM" id="SSF48452">
    <property type="entry name" value="TPR-like"/>
    <property type="match status" value="1"/>
</dbReference>
<keyword evidence="1" id="KW-0732">Signal</keyword>
<name>A0ABU2HH72_9GAMM</name>
<protein>
    <recommendedName>
        <fullName evidence="4">Tetratricopeptide repeat-containing protein</fullName>
    </recommendedName>
</protein>
<dbReference type="Gene3D" id="1.25.40.10">
    <property type="entry name" value="Tetratricopeptide repeat domain"/>
    <property type="match status" value="1"/>
</dbReference>
<dbReference type="RefSeq" id="WP_200369491.1">
    <property type="nucleotide sequence ID" value="NZ_JAVMBO010000014.1"/>
</dbReference>
<dbReference type="InterPro" id="IPR011990">
    <property type="entry name" value="TPR-like_helical_dom_sf"/>
</dbReference>
<keyword evidence="3" id="KW-1185">Reference proteome</keyword>
<dbReference type="Proteomes" id="UP001267407">
    <property type="component" value="Unassembled WGS sequence"/>
</dbReference>
<proteinExistence type="predicted"/>
<gene>
    <name evidence="2" type="ORF">RKA07_09995</name>
</gene>